<comment type="function">
    <text evidence="1">General (non sugar-specific) component of the phosphoenolpyruvate-dependent sugar phosphotransferase system (sugar PTS). This major carbohydrate active-transport system catalyzes the phosphorylation of incoming sugar substrates concomitantly with their translocation across the cell membrane. The phosphoryl group from phosphoenolpyruvate (PEP) is transferred to the phosphoryl carrier protein HPr by enzyme I. Phospho-HPr then transfers it to the PTS EIIA domain.</text>
</comment>
<evidence type="ECO:0000256" key="1">
    <source>
        <dbReference type="ARBA" id="ARBA00003681"/>
    </source>
</evidence>
<dbReference type="InterPro" id="IPR000032">
    <property type="entry name" value="HPr-like"/>
</dbReference>
<evidence type="ECO:0000256" key="5">
    <source>
        <dbReference type="ARBA" id="ARBA00022683"/>
    </source>
</evidence>
<dbReference type="NCBIfam" id="TIGR01003">
    <property type="entry name" value="PTS_HPr_family"/>
    <property type="match status" value="1"/>
</dbReference>
<dbReference type="AlphaFoldDB" id="A0A1H0A2T2"/>
<keyword evidence="4" id="KW-0963">Cytoplasm</keyword>
<sequence length="88" mass="8967">MAQRVVSIGSHRGLHARPAAAFVQAASRAPLSVTIAVDGKPPVAADSMLGVMTLGAGYGDRVTLSAEGRQAEAVLEELAALLSKELDA</sequence>
<evidence type="ECO:0000256" key="2">
    <source>
        <dbReference type="ARBA" id="ARBA00004496"/>
    </source>
</evidence>
<dbReference type="RefSeq" id="WP_093659901.1">
    <property type="nucleotide sequence ID" value="NZ_FNHI01000023.1"/>
</dbReference>
<dbReference type="GO" id="GO:0005737">
    <property type="term" value="C:cytoplasm"/>
    <property type="evidence" value="ECO:0007669"/>
    <property type="project" value="UniProtKB-SubCell"/>
</dbReference>
<proteinExistence type="predicted"/>
<feature type="domain" description="HPr" evidence="6">
    <location>
        <begin position="1"/>
        <end position="88"/>
    </location>
</feature>
<dbReference type="InterPro" id="IPR001020">
    <property type="entry name" value="PTS_HPr_His_P_site"/>
</dbReference>
<dbReference type="PANTHER" id="PTHR33705">
    <property type="entry name" value="PHOSPHOCARRIER PROTEIN HPR"/>
    <property type="match status" value="1"/>
</dbReference>
<dbReference type="Proteomes" id="UP000199063">
    <property type="component" value="Unassembled WGS sequence"/>
</dbReference>
<evidence type="ECO:0000313" key="8">
    <source>
        <dbReference type="Proteomes" id="UP000199063"/>
    </source>
</evidence>
<dbReference type="PANTHER" id="PTHR33705:SF2">
    <property type="entry name" value="PHOSPHOCARRIER PROTEIN NPR"/>
    <property type="match status" value="1"/>
</dbReference>
<dbReference type="PROSITE" id="PS00369">
    <property type="entry name" value="PTS_HPR_HIS"/>
    <property type="match status" value="1"/>
</dbReference>
<evidence type="ECO:0000256" key="4">
    <source>
        <dbReference type="ARBA" id="ARBA00022490"/>
    </source>
</evidence>
<dbReference type="SUPFAM" id="SSF55594">
    <property type="entry name" value="HPr-like"/>
    <property type="match status" value="1"/>
</dbReference>
<dbReference type="EMBL" id="FNHI01000023">
    <property type="protein sequence ID" value="SDN27273.1"/>
    <property type="molecule type" value="Genomic_DNA"/>
</dbReference>
<dbReference type="PRINTS" id="PR00107">
    <property type="entry name" value="PHOSPHOCPHPR"/>
</dbReference>
<evidence type="ECO:0000256" key="3">
    <source>
        <dbReference type="ARBA" id="ARBA00020422"/>
    </source>
</evidence>
<dbReference type="InterPro" id="IPR050399">
    <property type="entry name" value="HPr"/>
</dbReference>
<evidence type="ECO:0000259" key="6">
    <source>
        <dbReference type="PROSITE" id="PS51350"/>
    </source>
</evidence>
<dbReference type="GeneID" id="40832937"/>
<reference evidence="8" key="1">
    <citation type="submission" date="2016-10" db="EMBL/GenBank/DDBJ databases">
        <authorList>
            <person name="Varghese N."/>
            <person name="Submissions S."/>
        </authorList>
    </citation>
    <scope>NUCLEOTIDE SEQUENCE [LARGE SCALE GENOMIC DNA]</scope>
    <source>
        <strain evidence="8">CGMCC 4.7042</strain>
    </source>
</reference>
<comment type="subcellular location">
    <subcellularLocation>
        <location evidence="2">Cytoplasm</location>
    </subcellularLocation>
</comment>
<dbReference type="InterPro" id="IPR035895">
    <property type="entry name" value="HPr-like_sf"/>
</dbReference>
<name>A0A1H0A2T2_9ACTN</name>
<accession>A0A1H0A2T2</accession>
<protein>
    <recommendedName>
        <fullName evidence="3">Phosphocarrier protein HPr</fullName>
    </recommendedName>
</protein>
<dbReference type="Gene3D" id="3.30.1340.10">
    <property type="entry name" value="HPr-like"/>
    <property type="match status" value="1"/>
</dbReference>
<evidence type="ECO:0000313" key="7">
    <source>
        <dbReference type="EMBL" id="SDN27273.1"/>
    </source>
</evidence>
<dbReference type="GO" id="GO:0009401">
    <property type="term" value="P:phosphoenolpyruvate-dependent sugar phosphotransferase system"/>
    <property type="evidence" value="ECO:0007669"/>
    <property type="project" value="UniProtKB-KW"/>
</dbReference>
<dbReference type="STRING" id="1196353.SAMN05444921_12335"/>
<dbReference type="CDD" id="cd00367">
    <property type="entry name" value="PTS-HPr_like"/>
    <property type="match status" value="1"/>
</dbReference>
<dbReference type="PROSITE" id="PS51350">
    <property type="entry name" value="PTS_HPR_DOM"/>
    <property type="match status" value="1"/>
</dbReference>
<keyword evidence="5" id="KW-0598">Phosphotransferase system</keyword>
<dbReference type="Pfam" id="PF00381">
    <property type="entry name" value="PTS-HPr"/>
    <property type="match status" value="1"/>
</dbReference>
<gene>
    <name evidence="7" type="ORF">SAMN05444921_12335</name>
</gene>
<organism evidence="7 8">
    <name type="scientific">Streptomyces wuyuanensis</name>
    <dbReference type="NCBI Taxonomy" id="1196353"/>
    <lineage>
        <taxon>Bacteria</taxon>
        <taxon>Bacillati</taxon>
        <taxon>Actinomycetota</taxon>
        <taxon>Actinomycetes</taxon>
        <taxon>Kitasatosporales</taxon>
        <taxon>Streptomycetaceae</taxon>
        <taxon>Streptomyces</taxon>
    </lineage>
</organism>
<keyword evidence="8" id="KW-1185">Reference proteome</keyword>
<dbReference type="OrthoDB" id="9809047at2"/>